<gene>
    <name evidence="2" type="ORF">Ga0074115_12234</name>
    <name evidence="3" type="ORF">Ga0076813_13703</name>
</gene>
<dbReference type="RefSeq" id="WP_057956163.1">
    <property type="nucleotide sequence ID" value="NZ_KQ556910.1"/>
</dbReference>
<dbReference type="Proteomes" id="UP000051634">
    <property type="component" value="Unassembled WGS sequence"/>
</dbReference>
<dbReference type="Gene3D" id="3.20.20.100">
    <property type="entry name" value="NADP-dependent oxidoreductase domain"/>
    <property type="match status" value="1"/>
</dbReference>
<dbReference type="SUPFAM" id="SSF51430">
    <property type="entry name" value="NAD(P)-linked oxidoreductase"/>
    <property type="match status" value="1"/>
</dbReference>
<organism evidence="2 5">
    <name type="scientific">endosymbiont of Ridgeia piscesae</name>
    <dbReference type="NCBI Taxonomy" id="54398"/>
    <lineage>
        <taxon>Bacteria</taxon>
        <taxon>Pseudomonadati</taxon>
        <taxon>Pseudomonadota</taxon>
        <taxon>Gammaproteobacteria</taxon>
        <taxon>sulfur-oxidizing symbionts</taxon>
    </lineage>
</organism>
<reference evidence="4 5" key="1">
    <citation type="submission" date="2015-11" db="EMBL/GenBank/DDBJ databases">
        <title>The genome of Candidatus Endoriftia persephone in Ridgeia piscesae and population structure of the North Eastern Pacific vestimentiferan symbionts.</title>
        <authorList>
            <person name="Perez M."/>
            <person name="Juniper K.S."/>
        </authorList>
    </citation>
    <scope>NUCLEOTIDE SEQUENCE [LARGE SCALE GENOMIC DNA]</scope>
    <source>
        <strain evidence="3">Ind10</strain>
        <strain evidence="2">Ind11</strain>
    </source>
</reference>
<name>A0A0T5YYI2_9GAMM</name>
<proteinExistence type="predicted"/>
<dbReference type="InterPro" id="IPR023210">
    <property type="entry name" value="NADP_OxRdtase_dom"/>
</dbReference>
<dbReference type="GO" id="GO:0016491">
    <property type="term" value="F:oxidoreductase activity"/>
    <property type="evidence" value="ECO:0007669"/>
    <property type="project" value="InterPro"/>
</dbReference>
<feature type="domain" description="NADP-dependent oxidoreductase" evidence="1">
    <location>
        <begin position="15"/>
        <end position="218"/>
    </location>
</feature>
<dbReference type="PRINTS" id="PR00069">
    <property type="entry name" value="ALDKETRDTASE"/>
</dbReference>
<dbReference type="PANTHER" id="PTHR43312:SF1">
    <property type="entry name" value="NADP-DEPENDENT OXIDOREDUCTASE DOMAIN-CONTAINING PROTEIN"/>
    <property type="match status" value="1"/>
</dbReference>
<dbReference type="CDD" id="cd19095">
    <property type="entry name" value="AKR_PA4992-like"/>
    <property type="match status" value="1"/>
</dbReference>
<dbReference type="InterPro" id="IPR053135">
    <property type="entry name" value="AKR2_Oxidoreductase"/>
</dbReference>
<sequence length="260" mass="28442">MELRPLGTTGIQVSPLGLGTVKFGRNQQVKYPSRFEIPDDRAVRELLALSRDLGINLIDTAPAYGNSEQRLGELLPGSRHDWVIATKVGEIFEAGESRFDFSAEHTRASVERSLRRLRTDYLDLVLIHSQGEDLRILEQEPVLDTLRQLKQEGKLRAIGMSSKTIEGGLQVVQKCDLVMATCNLDYNEELPVLQAAADAGKGVLVKKGLMSGHLQGAEGVLRSMAFIFDQPGVSSMIIGTINPAHLRSNVTAIEAVLAGR</sequence>
<dbReference type="PANTHER" id="PTHR43312">
    <property type="entry name" value="D-THREO-ALDOSE 1-DEHYDROGENASE"/>
    <property type="match status" value="1"/>
</dbReference>
<evidence type="ECO:0000313" key="3">
    <source>
        <dbReference type="EMBL" id="KRT58530.1"/>
    </source>
</evidence>
<dbReference type="EMBL" id="LMXI01000324">
    <property type="protein sequence ID" value="KRT58530.1"/>
    <property type="molecule type" value="Genomic_DNA"/>
</dbReference>
<dbReference type="InterPro" id="IPR036812">
    <property type="entry name" value="NAD(P)_OxRdtase_dom_sf"/>
</dbReference>
<evidence type="ECO:0000313" key="4">
    <source>
        <dbReference type="Proteomes" id="UP000051276"/>
    </source>
</evidence>
<dbReference type="OrthoDB" id="9773828at2"/>
<dbReference type="AlphaFoldDB" id="A0A0T5YYI2"/>
<evidence type="ECO:0000313" key="5">
    <source>
        <dbReference type="Proteomes" id="UP000051634"/>
    </source>
</evidence>
<accession>A0A0T5YYI2</accession>
<evidence type="ECO:0000313" key="2">
    <source>
        <dbReference type="EMBL" id="KRT55673.1"/>
    </source>
</evidence>
<dbReference type="STRING" id="54398.Ga0074115_12234"/>
<dbReference type="EMBL" id="LDXT01000075">
    <property type="protein sequence ID" value="KRT55673.1"/>
    <property type="molecule type" value="Genomic_DNA"/>
</dbReference>
<dbReference type="PATRIC" id="fig|54398.3.peg.2367"/>
<protein>
    <submittedName>
        <fullName evidence="2">Putative oxidoreductase</fullName>
    </submittedName>
</protein>
<dbReference type="Proteomes" id="UP000051276">
    <property type="component" value="Unassembled WGS sequence"/>
</dbReference>
<comment type="caution">
    <text evidence="2">The sequence shown here is derived from an EMBL/GenBank/DDBJ whole genome shotgun (WGS) entry which is preliminary data.</text>
</comment>
<dbReference type="InterPro" id="IPR020471">
    <property type="entry name" value="AKR"/>
</dbReference>
<dbReference type="Pfam" id="PF00248">
    <property type="entry name" value="Aldo_ket_red"/>
    <property type="match status" value="1"/>
</dbReference>
<evidence type="ECO:0000259" key="1">
    <source>
        <dbReference type="Pfam" id="PF00248"/>
    </source>
</evidence>
<keyword evidence="5" id="KW-1185">Reference proteome</keyword>